<dbReference type="AlphaFoldDB" id="A0A430R0H1"/>
<dbReference type="EMBL" id="PELY01000157">
    <property type="protein sequence ID" value="RTH26286.1"/>
    <property type="molecule type" value="Genomic_DNA"/>
</dbReference>
<evidence type="ECO:0000313" key="6">
    <source>
        <dbReference type="Proteomes" id="UP000287962"/>
    </source>
</evidence>
<gene>
    <name evidence="3" type="ORF">CSW25_07070</name>
    <name evidence="2" type="ORF">CSW38_06155</name>
    <name evidence="1" type="ORF">CSW45_12230</name>
</gene>
<evidence type="ECO:0000313" key="2">
    <source>
        <dbReference type="EMBL" id="RTH26286.1"/>
    </source>
</evidence>
<dbReference type="Proteomes" id="UP000287962">
    <property type="component" value="Unassembled WGS sequence"/>
</dbReference>
<dbReference type="Proteomes" id="UP000286910">
    <property type="component" value="Unassembled WGS sequence"/>
</dbReference>
<evidence type="ECO:0000313" key="4">
    <source>
        <dbReference type="Proteomes" id="UP000286910"/>
    </source>
</evidence>
<evidence type="ECO:0000313" key="5">
    <source>
        <dbReference type="Proteomes" id="UP000287306"/>
    </source>
</evidence>
<keyword evidence="6" id="KW-1185">Reference proteome</keyword>
<evidence type="ECO:0000313" key="1">
    <source>
        <dbReference type="EMBL" id="RTH00843.1"/>
    </source>
</evidence>
<accession>A0A430R0H1</accession>
<name>A0A430R0H1_THESC</name>
<comment type="caution">
    <text evidence="1">The sequence shown here is derived from an EMBL/GenBank/DDBJ whole genome shotgun (WGS) entry which is preliminary data.</text>
</comment>
<dbReference type="RefSeq" id="WP_172962119.1">
    <property type="nucleotide sequence ID" value="NZ_PEMO01000319.1"/>
</dbReference>
<reference evidence="4 5" key="2">
    <citation type="journal article" date="2019" name="Extremophiles">
        <title>Biogeography of thermophiles and predominance of Thermus scotoductus in domestic water heaters.</title>
        <authorList>
            <person name="Wilpiszeski R.L."/>
            <person name="Zhang Z."/>
            <person name="House C.H."/>
        </authorList>
    </citation>
    <scope>NUCLEOTIDE SEQUENCE [LARGE SCALE GENOMIC DNA]</scope>
    <source>
        <strain evidence="3 6">12_S12</strain>
        <strain evidence="2 5">25_S25</strain>
        <strain evidence="1 4">32_S32</strain>
    </source>
</reference>
<reference evidence="3" key="1">
    <citation type="submission" date="2017-10" db="EMBL/GenBank/DDBJ databases">
        <authorList>
            <person name="Wilpiszeski R.L."/>
            <person name="Zhidan Z."/>
            <person name="House C.H."/>
        </authorList>
    </citation>
    <scope>NUCLEOTIDE SEQUENCE</scope>
    <source>
        <strain evidence="3">12_S12</strain>
    </source>
</reference>
<protein>
    <submittedName>
        <fullName evidence="1">Uncharacterized protein</fullName>
    </submittedName>
</protein>
<dbReference type="EMBL" id="PEML01000221">
    <property type="protein sequence ID" value="RTI07001.1"/>
    <property type="molecule type" value="Genomic_DNA"/>
</dbReference>
<dbReference type="Proteomes" id="UP000287306">
    <property type="component" value="Unassembled WGS sequence"/>
</dbReference>
<dbReference type="EMBL" id="PELR01000375">
    <property type="protein sequence ID" value="RTH00843.1"/>
    <property type="molecule type" value="Genomic_DNA"/>
</dbReference>
<organism evidence="1 4">
    <name type="scientific">Thermus scotoductus</name>
    <dbReference type="NCBI Taxonomy" id="37636"/>
    <lineage>
        <taxon>Bacteria</taxon>
        <taxon>Thermotogati</taxon>
        <taxon>Deinococcota</taxon>
        <taxon>Deinococci</taxon>
        <taxon>Thermales</taxon>
        <taxon>Thermaceae</taxon>
        <taxon>Thermus</taxon>
    </lineage>
</organism>
<sequence>MPASRVLPAPVGACPWLVLDGSRAWAYARRERALSKARMVAKRRGHAFVVCLPLGEVIYVRG</sequence>
<evidence type="ECO:0000313" key="3">
    <source>
        <dbReference type="EMBL" id="RTI07001.1"/>
    </source>
</evidence>
<proteinExistence type="predicted"/>